<feature type="signal peptide" evidence="1">
    <location>
        <begin position="1"/>
        <end position="23"/>
    </location>
</feature>
<dbReference type="PROSITE" id="PS51257">
    <property type="entry name" value="PROKAR_LIPOPROTEIN"/>
    <property type="match status" value="1"/>
</dbReference>
<reference evidence="2 3" key="1">
    <citation type="submission" date="2015-05" db="EMBL/GenBank/DDBJ databases">
        <authorList>
            <person name="Rodrigo-Torres Lidia"/>
            <person name="Arahal R.David."/>
        </authorList>
    </citation>
    <scope>NUCLEOTIDE SEQUENCE [LARGE SCALE GENOMIC DNA]</scope>
    <source>
        <strain evidence="2 3">CECT 7321</strain>
    </source>
</reference>
<dbReference type="OrthoDB" id="9810895at2"/>
<keyword evidence="3" id="KW-1185">Reference proteome</keyword>
<dbReference type="RefSeq" id="WP_008559377.1">
    <property type="nucleotide sequence ID" value="NZ_CVQZ01000008.1"/>
</dbReference>
<evidence type="ECO:0000313" key="3">
    <source>
        <dbReference type="Proteomes" id="UP000043764"/>
    </source>
</evidence>
<evidence type="ECO:0000313" key="2">
    <source>
        <dbReference type="EMBL" id="CRL12661.1"/>
    </source>
</evidence>
<name>A0A0H5D6B7_9RHOB</name>
<sequence>MFKRLVSVSLIFGMLATAPPAVASACTPRDDLIERLQSSYAERLTAGGLQASRPVSTVIEFWASDTTGTFTVLVSHPNGLSCVVASGTGFFQVMEEVKDPGTPS</sequence>
<proteinExistence type="predicted"/>
<evidence type="ECO:0008006" key="4">
    <source>
        <dbReference type="Google" id="ProtNLM"/>
    </source>
</evidence>
<organism evidence="2 3">
    <name type="scientific">Phaeobacter italicus</name>
    <dbReference type="NCBI Taxonomy" id="481446"/>
    <lineage>
        <taxon>Bacteria</taxon>
        <taxon>Pseudomonadati</taxon>
        <taxon>Pseudomonadota</taxon>
        <taxon>Alphaproteobacteria</taxon>
        <taxon>Rhodobacterales</taxon>
        <taxon>Roseobacteraceae</taxon>
        <taxon>Phaeobacter</taxon>
    </lineage>
</organism>
<dbReference type="STRING" id="481446.NIT7645_02864"/>
<protein>
    <recommendedName>
        <fullName evidence="4">Lipoprotein</fullName>
    </recommendedName>
</protein>
<accession>A0A0H5D6B7</accession>
<gene>
    <name evidence="2" type="ORF">NIT7321_03541</name>
</gene>
<feature type="chain" id="PRO_5009773443" description="Lipoprotein" evidence="1">
    <location>
        <begin position="24"/>
        <end position="104"/>
    </location>
</feature>
<dbReference type="EMBL" id="CVRL01000045">
    <property type="protein sequence ID" value="CRL12661.1"/>
    <property type="molecule type" value="Genomic_DNA"/>
</dbReference>
<dbReference type="AlphaFoldDB" id="A0A0H5D6B7"/>
<dbReference type="Proteomes" id="UP000043764">
    <property type="component" value="Unassembled WGS sequence"/>
</dbReference>
<evidence type="ECO:0000256" key="1">
    <source>
        <dbReference type="SAM" id="SignalP"/>
    </source>
</evidence>
<keyword evidence="1" id="KW-0732">Signal</keyword>